<reference evidence="4" key="1">
    <citation type="journal article" date="2019" name="Int. J. Syst. Evol. Microbiol.">
        <title>The Global Catalogue of Microorganisms (GCM) 10K type strain sequencing project: providing services to taxonomists for standard genome sequencing and annotation.</title>
        <authorList>
            <consortium name="The Broad Institute Genomics Platform"/>
            <consortium name="The Broad Institute Genome Sequencing Center for Infectious Disease"/>
            <person name="Wu L."/>
            <person name="Ma J."/>
        </authorList>
    </citation>
    <scope>NUCLEOTIDE SEQUENCE [LARGE SCALE GENOMIC DNA]</scope>
    <source>
        <strain evidence="4">KACC 14249</strain>
    </source>
</reference>
<dbReference type="SUPFAM" id="SSF55166">
    <property type="entry name" value="Hedgehog/DD-peptidase"/>
    <property type="match status" value="1"/>
</dbReference>
<dbReference type="InterPro" id="IPR009045">
    <property type="entry name" value="Zn_M74/Hedgehog-like"/>
</dbReference>
<evidence type="ECO:0000313" key="4">
    <source>
        <dbReference type="Proteomes" id="UP001596189"/>
    </source>
</evidence>
<feature type="region of interest" description="Disordered" evidence="1">
    <location>
        <begin position="176"/>
        <end position="202"/>
    </location>
</feature>
<evidence type="ECO:0000313" key="3">
    <source>
        <dbReference type="EMBL" id="MFC6007960.1"/>
    </source>
</evidence>
<proteinExistence type="predicted"/>
<dbReference type="RefSeq" id="WP_345715351.1">
    <property type="nucleotide sequence ID" value="NZ_BAABFP010000002.1"/>
</dbReference>
<evidence type="ECO:0000256" key="1">
    <source>
        <dbReference type="SAM" id="MobiDB-lite"/>
    </source>
</evidence>
<protein>
    <submittedName>
        <fullName evidence="3">D-Ala-D-Ala carboxypeptidase family metallohydrolase</fullName>
    </submittedName>
</protein>
<dbReference type="Gene3D" id="3.30.1380.10">
    <property type="match status" value="1"/>
</dbReference>
<sequence>MAAQLTNAQAKAMLTRLGFDNANKHFTIAVNGFQRGWNLGPALKVDSTFGPKTSDALRISYARHKAHKPDMSAHFSYLEFRCKDGGVFDSCRRIWMLRTHVRRLEAYRHEIGDKAIRIVSGCRCKQYNKKVGGVSSSQHLFGAASDIDGQLTVDQKEKLQLFAGLGFKQSTSKVIHVDSRDRGGHNPKGSSPKHPAEWKYAT</sequence>
<comment type="caution">
    <text evidence="3">The sequence shown here is derived from an EMBL/GenBank/DDBJ whole genome shotgun (WGS) entry which is preliminary data.</text>
</comment>
<dbReference type="EMBL" id="JBHSRD010000004">
    <property type="protein sequence ID" value="MFC6007960.1"/>
    <property type="molecule type" value="Genomic_DNA"/>
</dbReference>
<accession>A0ABW1JG79</accession>
<dbReference type="Pfam" id="PF08291">
    <property type="entry name" value="Peptidase_M15_3"/>
    <property type="match status" value="1"/>
</dbReference>
<gene>
    <name evidence="3" type="ORF">ACFQDO_12565</name>
</gene>
<name>A0ABW1JG79_9ACTN</name>
<keyword evidence="3" id="KW-0121">Carboxypeptidase</keyword>
<dbReference type="InterPro" id="IPR013230">
    <property type="entry name" value="Peptidase_M15A_C"/>
</dbReference>
<keyword evidence="3" id="KW-0645">Protease</keyword>
<dbReference type="GO" id="GO:0004180">
    <property type="term" value="F:carboxypeptidase activity"/>
    <property type="evidence" value="ECO:0007669"/>
    <property type="project" value="UniProtKB-KW"/>
</dbReference>
<evidence type="ECO:0000259" key="2">
    <source>
        <dbReference type="Pfam" id="PF08291"/>
    </source>
</evidence>
<organism evidence="3 4">
    <name type="scientific">Angustibacter luteus</name>
    <dbReference type="NCBI Taxonomy" id="658456"/>
    <lineage>
        <taxon>Bacteria</taxon>
        <taxon>Bacillati</taxon>
        <taxon>Actinomycetota</taxon>
        <taxon>Actinomycetes</taxon>
        <taxon>Kineosporiales</taxon>
        <taxon>Kineosporiaceae</taxon>
    </lineage>
</organism>
<feature type="domain" description="Peptidase M15A C-terminal" evidence="2">
    <location>
        <begin position="74"/>
        <end position="178"/>
    </location>
</feature>
<keyword evidence="3" id="KW-0378">Hydrolase</keyword>
<dbReference type="Proteomes" id="UP001596189">
    <property type="component" value="Unassembled WGS sequence"/>
</dbReference>
<keyword evidence="4" id="KW-1185">Reference proteome</keyword>